<keyword evidence="2" id="KW-1185">Reference proteome</keyword>
<dbReference type="Proteomes" id="UP001157006">
    <property type="component" value="Chromosome 6"/>
</dbReference>
<protein>
    <submittedName>
        <fullName evidence="1">Uncharacterized protein</fullName>
    </submittedName>
</protein>
<gene>
    <name evidence="1" type="ORF">VFH_VI198040</name>
</gene>
<evidence type="ECO:0000313" key="2">
    <source>
        <dbReference type="Proteomes" id="UP001157006"/>
    </source>
</evidence>
<proteinExistence type="predicted"/>
<sequence length="177" mass="20856">MYIVYLAYHYEKGPVDLPIPEEWVLAFVHDFVKAEVQWDVCRLLDFIPKLVIEGDYTYSVLVPPLDRLEEDHFVQNFTLDGIFSTKSSCQLVLGHVNQVHDDLVWKKLRHWNGHPIERMFLSKNLHHGLPTNLLRALGCMTDGNLCPLCAQCWWRLARNWRMHLQDCRVVNAKRFDL</sequence>
<dbReference type="EMBL" id="OX451741">
    <property type="protein sequence ID" value="CAI8619999.1"/>
    <property type="molecule type" value="Genomic_DNA"/>
</dbReference>
<organism evidence="1 2">
    <name type="scientific">Vicia faba</name>
    <name type="common">Broad bean</name>
    <name type="synonym">Faba vulgaris</name>
    <dbReference type="NCBI Taxonomy" id="3906"/>
    <lineage>
        <taxon>Eukaryota</taxon>
        <taxon>Viridiplantae</taxon>
        <taxon>Streptophyta</taxon>
        <taxon>Embryophyta</taxon>
        <taxon>Tracheophyta</taxon>
        <taxon>Spermatophyta</taxon>
        <taxon>Magnoliopsida</taxon>
        <taxon>eudicotyledons</taxon>
        <taxon>Gunneridae</taxon>
        <taxon>Pentapetalae</taxon>
        <taxon>rosids</taxon>
        <taxon>fabids</taxon>
        <taxon>Fabales</taxon>
        <taxon>Fabaceae</taxon>
        <taxon>Papilionoideae</taxon>
        <taxon>50 kb inversion clade</taxon>
        <taxon>NPAAA clade</taxon>
        <taxon>Hologalegina</taxon>
        <taxon>IRL clade</taxon>
        <taxon>Fabeae</taxon>
        <taxon>Vicia</taxon>
    </lineage>
</organism>
<evidence type="ECO:0000313" key="1">
    <source>
        <dbReference type="EMBL" id="CAI8619999.1"/>
    </source>
</evidence>
<name>A0AAV1BBL7_VICFA</name>
<dbReference type="AlphaFoldDB" id="A0AAV1BBL7"/>
<accession>A0AAV1BBL7</accession>
<reference evidence="1 2" key="1">
    <citation type="submission" date="2023-01" db="EMBL/GenBank/DDBJ databases">
        <authorList>
            <person name="Kreplak J."/>
        </authorList>
    </citation>
    <scope>NUCLEOTIDE SEQUENCE [LARGE SCALE GENOMIC DNA]</scope>
</reference>